<keyword evidence="3" id="KW-1185">Reference proteome</keyword>
<keyword evidence="1" id="KW-0812">Transmembrane</keyword>
<feature type="transmembrane region" description="Helical" evidence="1">
    <location>
        <begin position="82"/>
        <end position="102"/>
    </location>
</feature>
<feature type="transmembrane region" description="Helical" evidence="1">
    <location>
        <begin position="157"/>
        <end position="179"/>
    </location>
</feature>
<evidence type="ECO:0000313" key="3">
    <source>
        <dbReference type="Proteomes" id="UP000289326"/>
    </source>
</evidence>
<sequence length="199" mass="22846">MIFNKISDKNKILINILVIILSSLIGMLKAFLVTSTNAYLWSSGNSVVEIFTVLSTPISAILLFVSLWSIIEIIVKNKDKKAVSVSSFGIFLSILAIVFTLFNLTFQHKTSFKLTYSHSMMIWFMLLLVLTLIYTVLYIQFKQNFNNNIQPTSINKVYLISFIVILTLFSILMFSWILLDLYLSYVYGPSKLEIINKNR</sequence>
<keyword evidence="1" id="KW-1133">Transmembrane helix</keyword>
<accession>A0A4P6MMC7</accession>
<dbReference type="Proteomes" id="UP000289326">
    <property type="component" value="Chromosome"/>
</dbReference>
<dbReference type="AlphaFoldDB" id="A0A4P6MMC7"/>
<organism evidence="2 3">
    <name type="scientific">Mycoplasmopsis phocirhinis</name>
    <dbReference type="NCBI Taxonomy" id="142650"/>
    <lineage>
        <taxon>Bacteria</taxon>
        <taxon>Bacillati</taxon>
        <taxon>Mycoplasmatota</taxon>
        <taxon>Mycoplasmoidales</taxon>
        <taxon>Metamycoplasmataceae</taxon>
        <taxon>Mycoplasmopsis</taxon>
    </lineage>
</organism>
<name>A0A4P6MMC7_9BACT</name>
<keyword evidence="1" id="KW-0472">Membrane</keyword>
<gene>
    <name evidence="2" type="ORF">EG856_01735</name>
</gene>
<feature type="transmembrane region" description="Helical" evidence="1">
    <location>
        <begin position="53"/>
        <end position="75"/>
    </location>
</feature>
<evidence type="ECO:0000313" key="2">
    <source>
        <dbReference type="EMBL" id="QBF34638.1"/>
    </source>
</evidence>
<evidence type="ECO:0000256" key="1">
    <source>
        <dbReference type="SAM" id="Phobius"/>
    </source>
</evidence>
<feature type="transmembrane region" description="Helical" evidence="1">
    <location>
        <begin position="122"/>
        <end position="141"/>
    </location>
</feature>
<dbReference type="KEGG" id="mphi:EG856_01735"/>
<reference evidence="2 3" key="1">
    <citation type="submission" date="2019-01" db="EMBL/GenBank/DDBJ databases">
        <title>Complete sequence and annotation of the Mycoplasma phocirhinis strain 852T genome.</title>
        <authorList>
            <person name="Frasca S.Jr."/>
            <person name="Kutish G.F."/>
            <person name="Castellanos Gell J."/>
            <person name="Michaels D.L."/>
            <person name="Brown D.R."/>
        </authorList>
    </citation>
    <scope>NUCLEOTIDE SEQUENCE [LARGE SCALE GENOMIC DNA]</scope>
    <source>
        <strain evidence="2 3">852</strain>
    </source>
</reference>
<dbReference type="RefSeq" id="WP_130429415.1">
    <property type="nucleotide sequence ID" value="NZ_CP034841.1"/>
</dbReference>
<dbReference type="EMBL" id="CP034841">
    <property type="protein sequence ID" value="QBF34638.1"/>
    <property type="molecule type" value="Genomic_DNA"/>
</dbReference>
<feature type="transmembrane region" description="Helical" evidence="1">
    <location>
        <begin position="12"/>
        <end position="33"/>
    </location>
</feature>
<proteinExistence type="predicted"/>
<protein>
    <submittedName>
        <fullName evidence="2">Uncharacterized protein</fullName>
    </submittedName>
</protein>